<dbReference type="PROSITE" id="PS00107">
    <property type="entry name" value="PROTEIN_KINASE_ATP"/>
    <property type="match status" value="1"/>
</dbReference>
<feature type="domain" description="GS" evidence="17">
    <location>
        <begin position="195"/>
        <end position="225"/>
    </location>
</feature>
<protein>
    <recommendedName>
        <fullName evidence="3">receptor protein serine/threonine kinase</fullName>
        <ecNumber evidence="3">2.7.11.30</ecNumber>
    </recommendedName>
</protein>
<dbReference type="SUPFAM" id="SSF57302">
    <property type="entry name" value="Snake toxin-like"/>
    <property type="match status" value="1"/>
</dbReference>
<dbReference type="AlphaFoldDB" id="A0A8F8ASX3"/>
<dbReference type="EC" id="2.7.11.30" evidence="3"/>
<dbReference type="GO" id="GO:0005524">
    <property type="term" value="F:ATP binding"/>
    <property type="evidence" value="ECO:0007669"/>
    <property type="project" value="UniProtKB-UniRule"/>
</dbReference>
<proteinExistence type="evidence at transcript level"/>
<keyword evidence="4" id="KW-0723">Serine/threonine-protein kinase</keyword>
<evidence type="ECO:0000256" key="8">
    <source>
        <dbReference type="ARBA" id="ARBA00022741"/>
    </source>
</evidence>
<dbReference type="Gene3D" id="1.10.510.10">
    <property type="entry name" value="Transferase(Phosphotransferase) domain 1"/>
    <property type="match status" value="1"/>
</dbReference>
<evidence type="ECO:0000256" key="1">
    <source>
        <dbReference type="ARBA" id="ARBA00004479"/>
    </source>
</evidence>
<evidence type="ECO:0000256" key="6">
    <source>
        <dbReference type="ARBA" id="ARBA00022692"/>
    </source>
</evidence>
<dbReference type="PANTHER" id="PTHR23255">
    <property type="entry name" value="TRANSFORMING GROWTH FACTOR-BETA RECEPTOR TYPE I AND II"/>
    <property type="match status" value="1"/>
</dbReference>
<evidence type="ECO:0000259" key="17">
    <source>
        <dbReference type="PROSITE" id="PS51256"/>
    </source>
</evidence>
<evidence type="ECO:0000256" key="15">
    <source>
        <dbReference type="SAM" id="Phobius"/>
    </source>
</evidence>
<comment type="subcellular location">
    <subcellularLocation>
        <location evidence="1">Membrane</location>
        <topology evidence="1">Single-pass type I membrane protein</topology>
    </subcellularLocation>
</comment>
<dbReference type="GO" id="GO:0070724">
    <property type="term" value="C:BMP receptor complex"/>
    <property type="evidence" value="ECO:0007669"/>
    <property type="project" value="TreeGrafter"/>
</dbReference>
<evidence type="ECO:0000256" key="2">
    <source>
        <dbReference type="ARBA" id="ARBA00009605"/>
    </source>
</evidence>
<accession>A0A8F8ASX3</accession>
<organism evidence="18">
    <name type="scientific">Halisarca dujardinii</name>
    <name type="common">Dujardin's slime sponge</name>
    <dbReference type="NCBI Taxonomy" id="2583056"/>
    <lineage>
        <taxon>Eukaryota</taxon>
        <taxon>Metazoa</taxon>
        <taxon>Porifera</taxon>
        <taxon>Demospongiae</taxon>
        <taxon>Verongimorpha</taxon>
        <taxon>Chondrillida</taxon>
        <taxon>Halisarcidae</taxon>
        <taxon>Halisarca</taxon>
    </lineage>
</organism>
<evidence type="ECO:0000259" key="16">
    <source>
        <dbReference type="PROSITE" id="PS50011"/>
    </source>
</evidence>
<sequence>MARRQFVSTSMGTCSKMETTQRTVYHPFFFIALLLTFSLCAREGAGVDCYAFARTKGLHFNNFSVPSICTSDTGYCVYKRFITDGLVSTRYLCEIFAEVSIFDRCPGNTTSDRYIKICCETDHCNNLTMTLPIEAATLSTELTITTAAPPRNDSLIPAIIVPLLTVAALLVMIALCVICFFCYRKPKKRATIVVQKVEEYMEEVTMTSGDGGGKPFLQQRTIAREIQLKESIGCGKYGDVYHGKWRGEDFAVKVFRSFDEKSWFRETQIYNQYLLPHENILGYMAADITSKSDDMTQLWLITHFHKNGSLYDYLCNNESITKHQAARLLLSTVQGVVHLHTEIQGAHKKKPAIAHRDIKSKNILVKSNGDCCIADFGMAVVQEFSGTKVNFPSNPRQGTKRYMAPEVLNLSINMGNFESFKKVDIYALGLVMWEICLQWETDGVVDPYQIPFQDMVQPDPSFEEMRDVVYVQKMRPPLPNRWQGDELLSNIAAIIDEAWHDLADARLTALRIRKNLQSAMDDEGKIMA</sequence>
<reference evidence="18" key="1">
    <citation type="journal article" date="2021" name="Genes (Basel)">
        <title>Expression of Wnt and TGF-Beta Pathway Components during Whole-Body Regeneration from Cell Aggregates in Demosponge Halisarca dujardinii.</title>
        <authorList>
            <person name="Borisenko I."/>
            <person name="Bolshakov F.V."/>
            <person name="Ereskovsky A."/>
            <person name="Lavrov A.I."/>
        </authorList>
    </citation>
    <scope>NUCLEOTIDE SEQUENCE</scope>
</reference>
<evidence type="ECO:0000256" key="12">
    <source>
        <dbReference type="ARBA" id="ARBA00023136"/>
    </source>
</evidence>
<dbReference type="Pfam" id="PF08515">
    <property type="entry name" value="TGF_beta_GS"/>
    <property type="match status" value="1"/>
</dbReference>
<dbReference type="InterPro" id="IPR003605">
    <property type="entry name" value="GS_dom"/>
</dbReference>
<feature type="domain" description="Protein kinase" evidence="16">
    <location>
        <begin position="226"/>
        <end position="520"/>
    </location>
</feature>
<dbReference type="EMBL" id="MZ042515">
    <property type="protein sequence ID" value="QXY82391.1"/>
    <property type="molecule type" value="mRNA"/>
</dbReference>
<dbReference type="SMART" id="SM00220">
    <property type="entry name" value="S_TKc"/>
    <property type="match status" value="1"/>
</dbReference>
<evidence type="ECO:0000256" key="10">
    <source>
        <dbReference type="ARBA" id="ARBA00022840"/>
    </source>
</evidence>
<dbReference type="PROSITE" id="PS50011">
    <property type="entry name" value="PROTEIN_KINASE_DOM"/>
    <property type="match status" value="1"/>
</dbReference>
<evidence type="ECO:0000256" key="5">
    <source>
        <dbReference type="ARBA" id="ARBA00022679"/>
    </source>
</evidence>
<dbReference type="Pfam" id="PF00069">
    <property type="entry name" value="Pkinase"/>
    <property type="match status" value="1"/>
</dbReference>
<dbReference type="InterPro" id="IPR000333">
    <property type="entry name" value="TGFB_receptor"/>
</dbReference>
<keyword evidence="11 15" id="KW-1133">Transmembrane helix</keyword>
<dbReference type="GO" id="GO:0004675">
    <property type="term" value="F:transmembrane receptor protein serine/threonine kinase activity"/>
    <property type="evidence" value="ECO:0007669"/>
    <property type="project" value="UniProtKB-EC"/>
</dbReference>
<feature type="binding site" evidence="14">
    <location>
        <position position="253"/>
    </location>
    <ligand>
        <name>ATP</name>
        <dbReference type="ChEBI" id="CHEBI:30616"/>
    </ligand>
</feature>
<dbReference type="Gene3D" id="3.30.200.20">
    <property type="entry name" value="Phosphorylase Kinase, domain 1"/>
    <property type="match status" value="1"/>
</dbReference>
<keyword evidence="6 15" id="KW-0812">Transmembrane</keyword>
<keyword evidence="9" id="KW-0418">Kinase</keyword>
<dbReference type="SMART" id="SM00467">
    <property type="entry name" value="GS"/>
    <property type="match status" value="1"/>
</dbReference>
<evidence type="ECO:0000256" key="3">
    <source>
        <dbReference type="ARBA" id="ARBA00012401"/>
    </source>
</evidence>
<evidence type="ECO:0000256" key="13">
    <source>
        <dbReference type="ARBA" id="ARBA00023170"/>
    </source>
</evidence>
<dbReference type="InterPro" id="IPR008271">
    <property type="entry name" value="Ser/Thr_kinase_AS"/>
</dbReference>
<keyword evidence="8 14" id="KW-0547">Nucleotide-binding</keyword>
<keyword evidence="7" id="KW-0732">Signal</keyword>
<dbReference type="InterPro" id="IPR045860">
    <property type="entry name" value="Snake_toxin-like_sf"/>
</dbReference>
<dbReference type="GO" id="GO:0071363">
    <property type="term" value="P:cellular response to growth factor stimulus"/>
    <property type="evidence" value="ECO:0007669"/>
    <property type="project" value="TreeGrafter"/>
</dbReference>
<dbReference type="SUPFAM" id="SSF56112">
    <property type="entry name" value="Protein kinase-like (PK-like)"/>
    <property type="match status" value="1"/>
</dbReference>
<dbReference type="InterPro" id="IPR000719">
    <property type="entry name" value="Prot_kinase_dom"/>
</dbReference>
<feature type="transmembrane region" description="Helical" evidence="15">
    <location>
        <begin position="159"/>
        <end position="183"/>
    </location>
</feature>
<evidence type="ECO:0000256" key="4">
    <source>
        <dbReference type="ARBA" id="ARBA00022527"/>
    </source>
</evidence>
<evidence type="ECO:0000313" key="18">
    <source>
        <dbReference type="EMBL" id="QXY82391.1"/>
    </source>
</evidence>
<keyword evidence="5" id="KW-0808">Transferase</keyword>
<dbReference type="InterPro" id="IPR017441">
    <property type="entry name" value="Protein_kinase_ATP_BS"/>
</dbReference>
<evidence type="ECO:0000256" key="9">
    <source>
        <dbReference type="ARBA" id="ARBA00022777"/>
    </source>
</evidence>
<evidence type="ECO:0000256" key="11">
    <source>
        <dbReference type="ARBA" id="ARBA00022989"/>
    </source>
</evidence>
<dbReference type="PANTHER" id="PTHR23255:SF72">
    <property type="entry name" value="RECEPTOR PROTEIN SERINE_THREONINE KINASE"/>
    <property type="match status" value="1"/>
</dbReference>
<comment type="similarity">
    <text evidence="2">Belongs to the protein kinase superfamily. TKL Ser/Thr protein kinase family. TGFB receptor subfamily.</text>
</comment>
<name>A0A8F8ASX3_HALDU</name>
<dbReference type="PROSITE" id="PS00108">
    <property type="entry name" value="PROTEIN_KINASE_ST"/>
    <property type="match status" value="1"/>
</dbReference>
<dbReference type="PROSITE" id="PS51256">
    <property type="entry name" value="GS"/>
    <property type="match status" value="1"/>
</dbReference>
<dbReference type="InterPro" id="IPR011009">
    <property type="entry name" value="Kinase-like_dom_sf"/>
</dbReference>
<keyword evidence="10 14" id="KW-0067">ATP-binding</keyword>
<dbReference type="FunFam" id="1.10.510.10:FF:000304">
    <property type="entry name" value="Receptor protein serine/threonine kinase"/>
    <property type="match status" value="1"/>
</dbReference>
<evidence type="ECO:0000256" key="14">
    <source>
        <dbReference type="PROSITE-ProRule" id="PRU10141"/>
    </source>
</evidence>
<evidence type="ECO:0000256" key="7">
    <source>
        <dbReference type="ARBA" id="ARBA00022729"/>
    </source>
</evidence>
<keyword evidence="12 15" id="KW-0472">Membrane</keyword>
<keyword evidence="13 18" id="KW-0675">Receptor</keyword>